<gene>
    <name evidence="2" type="ORF">CCHR01_04959</name>
</gene>
<protein>
    <submittedName>
        <fullName evidence="2">Uncharacterized protein</fullName>
    </submittedName>
</protein>
<dbReference type="AlphaFoldDB" id="A0AAD9APW2"/>
<reference evidence="2" key="1">
    <citation type="submission" date="2023-01" db="EMBL/GenBank/DDBJ databases">
        <title>Colletotrichum chrysophilum M932 genome sequence.</title>
        <authorList>
            <person name="Baroncelli R."/>
        </authorList>
    </citation>
    <scope>NUCLEOTIDE SEQUENCE</scope>
    <source>
        <strain evidence="2">M932</strain>
    </source>
</reference>
<evidence type="ECO:0000256" key="1">
    <source>
        <dbReference type="SAM" id="MobiDB-lite"/>
    </source>
</evidence>
<sequence length="87" mass="9703">MESRAAQALAMSRFTGACEMQCCPYAWADRDETCRFGVVLFSKAHRGSVFTPRHETKACSRLPRSAAPGHTIRVGREKNRPHEAPGR</sequence>
<evidence type="ECO:0000313" key="2">
    <source>
        <dbReference type="EMBL" id="KAK1852413.1"/>
    </source>
</evidence>
<comment type="caution">
    <text evidence="2">The sequence shown here is derived from an EMBL/GenBank/DDBJ whole genome shotgun (WGS) entry which is preliminary data.</text>
</comment>
<feature type="region of interest" description="Disordered" evidence="1">
    <location>
        <begin position="67"/>
        <end position="87"/>
    </location>
</feature>
<dbReference type="Proteomes" id="UP001243330">
    <property type="component" value="Unassembled WGS sequence"/>
</dbReference>
<dbReference type="EMBL" id="JAQOWY010000075">
    <property type="protein sequence ID" value="KAK1852413.1"/>
    <property type="molecule type" value="Genomic_DNA"/>
</dbReference>
<evidence type="ECO:0000313" key="3">
    <source>
        <dbReference type="Proteomes" id="UP001243330"/>
    </source>
</evidence>
<keyword evidence="3" id="KW-1185">Reference proteome</keyword>
<organism evidence="2 3">
    <name type="scientific">Colletotrichum chrysophilum</name>
    <dbReference type="NCBI Taxonomy" id="1836956"/>
    <lineage>
        <taxon>Eukaryota</taxon>
        <taxon>Fungi</taxon>
        <taxon>Dikarya</taxon>
        <taxon>Ascomycota</taxon>
        <taxon>Pezizomycotina</taxon>
        <taxon>Sordariomycetes</taxon>
        <taxon>Hypocreomycetidae</taxon>
        <taxon>Glomerellales</taxon>
        <taxon>Glomerellaceae</taxon>
        <taxon>Colletotrichum</taxon>
        <taxon>Colletotrichum gloeosporioides species complex</taxon>
    </lineage>
</organism>
<accession>A0AAD9APW2</accession>
<name>A0AAD9APW2_9PEZI</name>
<proteinExistence type="predicted"/>
<feature type="compositionally biased region" description="Basic and acidic residues" evidence="1">
    <location>
        <begin position="74"/>
        <end position="87"/>
    </location>
</feature>